<reference evidence="1 2" key="1">
    <citation type="journal article" date="2024" name="Chem. Sci.">
        <title>Discovery of megapolipeptins by genome mining of a Burkholderiales bacteria collection.</title>
        <authorList>
            <person name="Paulo B.S."/>
            <person name="Recchia M.J.J."/>
            <person name="Lee S."/>
            <person name="Fergusson C.H."/>
            <person name="Romanowski S.B."/>
            <person name="Hernandez A."/>
            <person name="Krull N."/>
            <person name="Liu D.Y."/>
            <person name="Cavanagh H."/>
            <person name="Bos A."/>
            <person name="Gray C.A."/>
            <person name="Murphy B.T."/>
            <person name="Linington R.G."/>
            <person name="Eustaquio A.S."/>
        </authorList>
    </citation>
    <scope>NUCLEOTIDE SEQUENCE [LARGE SCALE GENOMIC DNA]</scope>
    <source>
        <strain evidence="1 2">RL17-338-BIC-A</strain>
    </source>
</reference>
<dbReference type="Proteomes" id="UP001629432">
    <property type="component" value="Unassembled WGS sequence"/>
</dbReference>
<gene>
    <name evidence="1" type="ORF">PQQ63_36835</name>
</gene>
<comment type="caution">
    <text evidence="1">The sequence shown here is derived from an EMBL/GenBank/DDBJ whole genome shotgun (WGS) entry which is preliminary data.</text>
</comment>
<keyword evidence="2" id="KW-1185">Reference proteome</keyword>
<dbReference type="Gene3D" id="3.20.20.10">
    <property type="entry name" value="Alanine racemase"/>
    <property type="match status" value="1"/>
</dbReference>
<dbReference type="InterPro" id="IPR042208">
    <property type="entry name" value="D-ser_dehydrat-like_sf"/>
</dbReference>
<sequence length="103" mass="11142">MSLRDSEELLFERSVIRRAGRECKVITGGGTGTFMFEGASKLWAELQCGSSIFMDGECTTIEGRDGMRYAEFEHSLATIAVANVLYVPFSDAPPIATAAAVLD</sequence>
<accession>A0ABW9E7K0</accession>
<dbReference type="EMBL" id="JAQQCF010000063">
    <property type="protein sequence ID" value="MFM0642256.1"/>
    <property type="molecule type" value="Genomic_DNA"/>
</dbReference>
<name>A0ABW9E7K0_9BURK</name>
<organism evidence="1 2">
    <name type="scientific">Paraburkholderia metrosideri</name>
    <dbReference type="NCBI Taxonomy" id="580937"/>
    <lineage>
        <taxon>Bacteria</taxon>
        <taxon>Pseudomonadati</taxon>
        <taxon>Pseudomonadota</taxon>
        <taxon>Betaproteobacteria</taxon>
        <taxon>Burkholderiales</taxon>
        <taxon>Burkholderiaceae</taxon>
        <taxon>Paraburkholderia</taxon>
    </lineage>
</organism>
<proteinExistence type="predicted"/>
<dbReference type="Gene3D" id="2.40.37.20">
    <property type="entry name" value="D-serine dehydratase-like domain"/>
    <property type="match status" value="1"/>
</dbReference>
<dbReference type="InterPro" id="IPR029066">
    <property type="entry name" value="PLP-binding_barrel"/>
</dbReference>
<evidence type="ECO:0000313" key="1">
    <source>
        <dbReference type="EMBL" id="MFM0642256.1"/>
    </source>
</evidence>
<protein>
    <submittedName>
        <fullName evidence="1">Uncharacterized protein</fullName>
    </submittedName>
</protein>
<evidence type="ECO:0000313" key="2">
    <source>
        <dbReference type="Proteomes" id="UP001629432"/>
    </source>
</evidence>